<evidence type="ECO:0000313" key="1">
    <source>
        <dbReference type="EMBL" id="GBN76312.1"/>
    </source>
</evidence>
<accession>A0A4Y2RKH2</accession>
<proteinExistence type="predicted"/>
<protein>
    <submittedName>
        <fullName evidence="1">Uncharacterized protein</fullName>
    </submittedName>
</protein>
<comment type="caution">
    <text evidence="1">The sequence shown here is derived from an EMBL/GenBank/DDBJ whole genome shotgun (WGS) entry which is preliminary data.</text>
</comment>
<evidence type="ECO:0000313" key="2">
    <source>
        <dbReference type="Proteomes" id="UP000499080"/>
    </source>
</evidence>
<reference evidence="1 2" key="1">
    <citation type="journal article" date="2019" name="Sci. Rep.">
        <title>Orb-weaving spider Araneus ventricosus genome elucidates the spidroin gene catalogue.</title>
        <authorList>
            <person name="Kono N."/>
            <person name="Nakamura H."/>
            <person name="Ohtoshi R."/>
            <person name="Moran D.A.P."/>
            <person name="Shinohara A."/>
            <person name="Yoshida Y."/>
            <person name="Fujiwara M."/>
            <person name="Mori M."/>
            <person name="Tomita M."/>
            <person name="Arakawa K."/>
        </authorList>
    </citation>
    <scope>NUCLEOTIDE SEQUENCE [LARGE SCALE GENOMIC DNA]</scope>
</reference>
<sequence length="95" mass="11413">MIYRRKDYLIITMGIERVRIKGDIGECLWCFRSARLPFYKLLEIRSGNKNKELRYASKRLLRISKRNKTWTLRLLCFESLLKKKKGDIVNVSDED</sequence>
<dbReference type="AlphaFoldDB" id="A0A4Y2RKH2"/>
<dbReference type="EMBL" id="BGPR01017488">
    <property type="protein sequence ID" value="GBN76312.1"/>
    <property type="molecule type" value="Genomic_DNA"/>
</dbReference>
<keyword evidence="2" id="KW-1185">Reference proteome</keyword>
<gene>
    <name evidence="1" type="ORF">AVEN_226823_1</name>
</gene>
<dbReference type="Proteomes" id="UP000499080">
    <property type="component" value="Unassembled WGS sequence"/>
</dbReference>
<organism evidence="1 2">
    <name type="scientific">Araneus ventricosus</name>
    <name type="common">Orbweaver spider</name>
    <name type="synonym">Epeira ventricosa</name>
    <dbReference type="NCBI Taxonomy" id="182803"/>
    <lineage>
        <taxon>Eukaryota</taxon>
        <taxon>Metazoa</taxon>
        <taxon>Ecdysozoa</taxon>
        <taxon>Arthropoda</taxon>
        <taxon>Chelicerata</taxon>
        <taxon>Arachnida</taxon>
        <taxon>Araneae</taxon>
        <taxon>Araneomorphae</taxon>
        <taxon>Entelegynae</taxon>
        <taxon>Araneoidea</taxon>
        <taxon>Araneidae</taxon>
        <taxon>Araneus</taxon>
    </lineage>
</organism>
<name>A0A4Y2RKH2_ARAVE</name>